<dbReference type="SUPFAM" id="SSF53335">
    <property type="entry name" value="S-adenosyl-L-methionine-dependent methyltransferases"/>
    <property type="match status" value="1"/>
</dbReference>
<dbReference type="RefSeq" id="WP_270075306.1">
    <property type="nucleotide sequence ID" value="NZ_JAJAQC010000109.1"/>
</dbReference>
<dbReference type="PIRSF" id="PIRSF017393">
    <property type="entry name" value="MTase_SAV2177"/>
    <property type="match status" value="1"/>
</dbReference>
<reference evidence="1" key="1">
    <citation type="submission" date="2021-10" db="EMBL/GenBank/DDBJ databases">
        <title>Streptomonospora sp. nov., isolated from mangrove soil.</title>
        <authorList>
            <person name="Chen X."/>
            <person name="Ge X."/>
            <person name="Liu W."/>
        </authorList>
    </citation>
    <scope>NUCLEOTIDE SEQUENCE</scope>
    <source>
        <strain evidence="1">S1-112</strain>
    </source>
</reference>
<dbReference type="GO" id="GO:0008168">
    <property type="term" value="F:methyltransferase activity"/>
    <property type="evidence" value="ECO:0007669"/>
    <property type="project" value="UniProtKB-KW"/>
</dbReference>
<gene>
    <name evidence="1" type="ORF">LG943_27710</name>
</gene>
<name>A0A9X3SHJ6_9ACTN</name>
<organism evidence="1 2">
    <name type="scientific">Streptomonospora mangrovi</name>
    <dbReference type="NCBI Taxonomy" id="2883123"/>
    <lineage>
        <taxon>Bacteria</taxon>
        <taxon>Bacillati</taxon>
        <taxon>Actinomycetota</taxon>
        <taxon>Actinomycetes</taxon>
        <taxon>Streptosporangiales</taxon>
        <taxon>Nocardiopsidaceae</taxon>
        <taxon>Streptomonospora</taxon>
    </lineage>
</organism>
<dbReference type="AlphaFoldDB" id="A0A9X3SHJ6"/>
<evidence type="ECO:0000313" key="1">
    <source>
        <dbReference type="EMBL" id="MDA0568077.1"/>
    </source>
</evidence>
<protein>
    <submittedName>
        <fullName evidence="1">SAM-dependent methyltransferase</fullName>
    </submittedName>
</protein>
<accession>A0A9X3SHJ6</accession>
<dbReference type="GO" id="GO:0032259">
    <property type="term" value="P:methylation"/>
    <property type="evidence" value="ECO:0007669"/>
    <property type="project" value="UniProtKB-KW"/>
</dbReference>
<keyword evidence="1" id="KW-0808">Transferase</keyword>
<sequence length="270" mass="29217">MEGQGPAPEGVDVTTPNVARMYDYYLGGKDNYAADRAAAEQVIAMVPEITAIAQANRGFLGRAVRHAAESGIRQFIDLGTGLPTQDNVHEVAHRVAPDARVVYIDYDPVVIAHGEALLATTDNVRLLQADLRRPDDILASPVLRSLIDLDQPVAVLLAAILHFVPDEEDPYALVGRLRDAMVPGSMLILSHGCADDQPAAEDEADIRDVYRSATSPILARSRAEIARFFDGFELEEPGLVPAADWRQVSADTPFTPNRSLLMAGVGRRTG</sequence>
<dbReference type="EMBL" id="JAJAQC010000109">
    <property type="protein sequence ID" value="MDA0568077.1"/>
    <property type="molecule type" value="Genomic_DNA"/>
</dbReference>
<dbReference type="InterPro" id="IPR029063">
    <property type="entry name" value="SAM-dependent_MTases_sf"/>
</dbReference>
<dbReference type="Gene3D" id="3.40.50.150">
    <property type="entry name" value="Vaccinia Virus protein VP39"/>
    <property type="match status" value="1"/>
</dbReference>
<evidence type="ECO:0000313" key="2">
    <source>
        <dbReference type="Proteomes" id="UP001140076"/>
    </source>
</evidence>
<keyword evidence="2" id="KW-1185">Reference proteome</keyword>
<dbReference type="Pfam" id="PF04672">
    <property type="entry name" value="Methyltransf_19"/>
    <property type="match status" value="1"/>
</dbReference>
<dbReference type="Proteomes" id="UP001140076">
    <property type="component" value="Unassembled WGS sequence"/>
</dbReference>
<dbReference type="InterPro" id="IPR006764">
    <property type="entry name" value="SAM_dep_MeTrfase_SAV2177_type"/>
</dbReference>
<proteinExistence type="predicted"/>
<dbReference type="CDD" id="cd02440">
    <property type="entry name" value="AdoMet_MTases"/>
    <property type="match status" value="1"/>
</dbReference>
<keyword evidence="1" id="KW-0489">Methyltransferase</keyword>
<comment type="caution">
    <text evidence="1">The sequence shown here is derived from an EMBL/GenBank/DDBJ whole genome shotgun (WGS) entry which is preliminary data.</text>
</comment>